<dbReference type="Gene3D" id="1.10.10.10">
    <property type="entry name" value="Winged helix-like DNA-binding domain superfamily/Winged helix DNA-binding domain"/>
    <property type="match status" value="1"/>
</dbReference>
<dbReference type="RefSeq" id="WP_153381880.1">
    <property type="nucleotide sequence ID" value="NZ_VDFM01000001.1"/>
</dbReference>
<evidence type="ECO:0000256" key="2">
    <source>
        <dbReference type="ARBA" id="ARBA00023015"/>
    </source>
</evidence>
<evidence type="ECO:0000313" key="6">
    <source>
        <dbReference type="EMBL" id="MQS51759.1"/>
    </source>
</evidence>
<dbReference type="OrthoDB" id="9803735at2"/>
<dbReference type="Pfam" id="PF00126">
    <property type="entry name" value="HTH_1"/>
    <property type="match status" value="1"/>
</dbReference>
<name>A0A5P0ZFJ4_9LACO</name>
<evidence type="ECO:0000256" key="3">
    <source>
        <dbReference type="ARBA" id="ARBA00023125"/>
    </source>
</evidence>
<dbReference type="SUPFAM" id="SSF46785">
    <property type="entry name" value="Winged helix' DNA-binding domain"/>
    <property type="match status" value="1"/>
</dbReference>
<reference evidence="6 7" key="1">
    <citation type="journal article" date="2019" name="Syst. Appl. Microbiol.">
        <title>Polyphasic characterization of two novel Lactobacillus spp. isolated from blown salami packages: Description of Lactobacillus halodurans sp. nov. and Lactobacillus salsicarnum sp. nov.</title>
        <authorList>
            <person name="Schuster J.A."/>
            <person name="Klingl A."/>
            <person name="Vogel R.F."/>
            <person name="Ehrmann M.A."/>
        </authorList>
    </citation>
    <scope>NUCLEOTIDE SEQUENCE [LARGE SCALE GENOMIC DNA]</scope>
    <source>
        <strain evidence="6 7">TMW 1.2118</strain>
    </source>
</reference>
<gene>
    <name evidence="6" type="ORF">FHL02_01865</name>
</gene>
<dbReference type="AlphaFoldDB" id="A0A5P0ZFJ4"/>
<sequence length="289" mass="33459">MNIRDLQYFTKLNELKSFSDTANYFGVSQPTISYSLKRLEKEYETELIVRKSYANSVTLTVFGEQLMKHAHRILREDNLMRKDIDRLKTKKLKVGFPPIISDYLVPQAFDKLKTSGMLDRIEPISAGSKELLDQLYDGDLDISLLGASYLPHENDFDYEVIKKQNFKIIASDKREFPRTLHLKDLINEDAILLDENSMHRQIVDNLVDKYNVFTNAVYQTADYRLLLDLVRANKGISLITETALVNAPGVKELNVIDTKFPPFYIMIIYRHTLQKGPLMNKLIEVFSKL</sequence>
<protein>
    <submittedName>
        <fullName evidence="6">LysR family transcriptional regulator</fullName>
    </submittedName>
</protein>
<dbReference type="PROSITE" id="PS50931">
    <property type="entry name" value="HTH_LYSR"/>
    <property type="match status" value="1"/>
</dbReference>
<dbReference type="GO" id="GO:0003677">
    <property type="term" value="F:DNA binding"/>
    <property type="evidence" value="ECO:0007669"/>
    <property type="project" value="UniProtKB-KW"/>
</dbReference>
<dbReference type="GO" id="GO:0005829">
    <property type="term" value="C:cytosol"/>
    <property type="evidence" value="ECO:0007669"/>
    <property type="project" value="TreeGrafter"/>
</dbReference>
<dbReference type="GO" id="GO:0003700">
    <property type="term" value="F:DNA-binding transcription factor activity"/>
    <property type="evidence" value="ECO:0007669"/>
    <property type="project" value="InterPro"/>
</dbReference>
<dbReference type="EMBL" id="VDFM01000001">
    <property type="protein sequence ID" value="MQS51759.1"/>
    <property type="molecule type" value="Genomic_DNA"/>
</dbReference>
<dbReference type="SUPFAM" id="SSF53850">
    <property type="entry name" value="Periplasmic binding protein-like II"/>
    <property type="match status" value="1"/>
</dbReference>
<dbReference type="InterPro" id="IPR000847">
    <property type="entry name" value="LysR_HTH_N"/>
</dbReference>
<keyword evidence="4" id="KW-0804">Transcription</keyword>
<dbReference type="InterPro" id="IPR050950">
    <property type="entry name" value="HTH-type_LysR_regulators"/>
</dbReference>
<evidence type="ECO:0000256" key="4">
    <source>
        <dbReference type="ARBA" id="ARBA00023163"/>
    </source>
</evidence>
<dbReference type="InterPro" id="IPR005119">
    <property type="entry name" value="LysR_subst-bd"/>
</dbReference>
<comment type="caution">
    <text evidence="6">The sequence shown here is derived from an EMBL/GenBank/DDBJ whole genome shotgun (WGS) entry which is preliminary data.</text>
</comment>
<keyword evidence="3" id="KW-0238">DNA-binding</keyword>
<dbReference type="PANTHER" id="PTHR30419">
    <property type="entry name" value="HTH-TYPE TRANSCRIPTIONAL REGULATOR YBHD"/>
    <property type="match status" value="1"/>
</dbReference>
<evidence type="ECO:0000256" key="1">
    <source>
        <dbReference type="ARBA" id="ARBA00009437"/>
    </source>
</evidence>
<feature type="domain" description="HTH lysR-type" evidence="5">
    <location>
        <begin position="1"/>
        <end position="60"/>
    </location>
</feature>
<proteinExistence type="inferred from homology"/>
<keyword evidence="2" id="KW-0805">Transcription regulation</keyword>
<dbReference type="Pfam" id="PF03466">
    <property type="entry name" value="LysR_substrate"/>
    <property type="match status" value="1"/>
</dbReference>
<evidence type="ECO:0000259" key="5">
    <source>
        <dbReference type="PROSITE" id="PS50931"/>
    </source>
</evidence>
<organism evidence="6 7">
    <name type="scientific">Companilactobacillus mishanensis</name>
    <dbReference type="NCBI Taxonomy" id="2486008"/>
    <lineage>
        <taxon>Bacteria</taxon>
        <taxon>Bacillati</taxon>
        <taxon>Bacillota</taxon>
        <taxon>Bacilli</taxon>
        <taxon>Lactobacillales</taxon>
        <taxon>Lactobacillaceae</taxon>
        <taxon>Companilactobacillus</taxon>
    </lineage>
</organism>
<accession>A0A5P0ZFJ4</accession>
<dbReference type="Proteomes" id="UP000380386">
    <property type="component" value="Unassembled WGS sequence"/>
</dbReference>
<evidence type="ECO:0000313" key="7">
    <source>
        <dbReference type="Proteomes" id="UP000380386"/>
    </source>
</evidence>
<comment type="similarity">
    <text evidence="1">Belongs to the LysR transcriptional regulatory family.</text>
</comment>
<dbReference type="Gene3D" id="3.40.190.290">
    <property type="match status" value="1"/>
</dbReference>
<dbReference type="InterPro" id="IPR036388">
    <property type="entry name" value="WH-like_DNA-bd_sf"/>
</dbReference>
<dbReference type="InterPro" id="IPR036390">
    <property type="entry name" value="WH_DNA-bd_sf"/>
</dbReference>